<evidence type="ECO:0000256" key="4">
    <source>
        <dbReference type="ARBA" id="ARBA00022729"/>
    </source>
</evidence>
<dbReference type="EMBL" id="CAMXCT010006760">
    <property type="protein sequence ID" value="CAI4019602.1"/>
    <property type="molecule type" value="Genomic_DNA"/>
</dbReference>
<evidence type="ECO:0000313" key="10">
    <source>
        <dbReference type="EMBL" id="CAL1172977.1"/>
    </source>
</evidence>
<dbReference type="InterPro" id="IPR031730">
    <property type="entry name" value="Carbam_trans_C"/>
</dbReference>
<comment type="similarity">
    <text evidence="2">Belongs to the NodU/CmcH family.</text>
</comment>
<comment type="subcellular location">
    <subcellularLocation>
        <location evidence="1">Membrane</location>
        <topology evidence="1">Single-pass membrane protein</topology>
    </subcellularLocation>
</comment>
<reference evidence="9" key="1">
    <citation type="submission" date="2022-10" db="EMBL/GenBank/DDBJ databases">
        <authorList>
            <person name="Chen Y."/>
            <person name="Dougan E. K."/>
            <person name="Chan C."/>
            <person name="Rhodes N."/>
            <person name="Thang M."/>
        </authorList>
    </citation>
    <scope>NUCLEOTIDE SEQUENCE</scope>
</reference>
<dbReference type="Pfam" id="PF09451">
    <property type="entry name" value="ATG27"/>
    <property type="match status" value="1"/>
</dbReference>
<name>A0A9P1GRA1_9DINO</name>
<dbReference type="SUPFAM" id="SSF53067">
    <property type="entry name" value="Actin-like ATPase domain"/>
    <property type="match status" value="1"/>
</dbReference>
<dbReference type="Pfam" id="PF02543">
    <property type="entry name" value="Carbam_trans_N"/>
    <property type="match status" value="1"/>
</dbReference>
<dbReference type="AlphaFoldDB" id="A0A9P1GRA1"/>
<dbReference type="OrthoDB" id="420315at2759"/>
<evidence type="ECO:0000256" key="1">
    <source>
        <dbReference type="ARBA" id="ARBA00004167"/>
    </source>
</evidence>
<dbReference type="InterPro" id="IPR038152">
    <property type="entry name" value="Carbam_trans_C_sf"/>
</dbReference>
<keyword evidence="4" id="KW-0732">Signal</keyword>
<evidence type="ECO:0000259" key="7">
    <source>
        <dbReference type="Pfam" id="PF02543"/>
    </source>
</evidence>
<keyword evidence="6" id="KW-0472">Membrane</keyword>
<reference evidence="10" key="2">
    <citation type="submission" date="2024-04" db="EMBL/GenBank/DDBJ databases">
        <authorList>
            <person name="Chen Y."/>
            <person name="Shah S."/>
            <person name="Dougan E. K."/>
            <person name="Thang M."/>
            <person name="Chan C."/>
        </authorList>
    </citation>
    <scope>NUCLEOTIDE SEQUENCE [LARGE SCALE GENOMIC DNA]</scope>
</reference>
<feature type="domain" description="Carbamoyltransferase" evidence="7">
    <location>
        <begin position="205"/>
        <end position="450"/>
    </location>
</feature>
<dbReference type="CDD" id="cd24033">
    <property type="entry name" value="ASKHA_NBD_NodU_CmcH-like_N"/>
    <property type="match status" value="1"/>
</dbReference>
<dbReference type="EMBL" id="CAMXCT030006760">
    <property type="protein sequence ID" value="CAL4806914.1"/>
    <property type="molecule type" value="Genomic_DNA"/>
</dbReference>
<dbReference type="EMBL" id="CAMXCT020006760">
    <property type="protein sequence ID" value="CAL1172977.1"/>
    <property type="molecule type" value="Genomic_DNA"/>
</dbReference>
<organism evidence="9">
    <name type="scientific">Cladocopium goreaui</name>
    <dbReference type="NCBI Taxonomy" id="2562237"/>
    <lineage>
        <taxon>Eukaryota</taxon>
        <taxon>Sar</taxon>
        <taxon>Alveolata</taxon>
        <taxon>Dinophyceae</taxon>
        <taxon>Suessiales</taxon>
        <taxon>Symbiodiniaceae</taxon>
        <taxon>Cladocopium</taxon>
    </lineage>
</organism>
<evidence type="ECO:0000256" key="6">
    <source>
        <dbReference type="ARBA" id="ARBA00023136"/>
    </source>
</evidence>
<dbReference type="InterPro" id="IPR051338">
    <property type="entry name" value="NodU/CmcH_Carbamoyltrnsfr"/>
</dbReference>
<dbReference type="GO" id="GO:0016020">
    <property type="term" value="C:membrane"/>
    <property type="evidence" value="ECO:0007669"/>
    <property type="project" value="UniProtKB-SubCell"/>
</dbReference>
<proteinExistence type="inferred from homology"/>
<dbReference type="PANTHER" id="PTHR34847:SF1">
    <property type="entry name" value="NODULATION PROTEIN U"/>
    <property type="match status" value="1"/>
</dbReference>
<evidence type="ECO:0000259" key="8">
    <source>
        <dbReference type="Pfam" id="PF16861"/>
    </source>
</evidence>
<evidence type="ECO:0000256" key="5">
    <source>
        <dbReference type="ARBA" id="ARBA00022989"/>
    </source>
</evidence>
<dbReference type="Pfam" id="PF16861">
    <property type="entry name" value="Carbam_trans_C"/>
    <property type="match status" value="1"/>
</dbReference>
<dbReference type="Proteomes" id="UP001152797">
    <property type="component" value="Unassembled WGS sequence"/>
</dbReference>
<evidence type="ECO:0000313" key="12">
    <source>
        <dbReference type="Proteomes" id="UP001152797"/>
    </source>
</evidence>
<dbReference type="Gene3D" id="3.90.870.20">
    <property type="entry name" value="Carbamoyltransferase, C-terminal domain"/>
    <property type="match status" value="1"/>
</dbReference>
<feature type="domain" description="Carbamoyltransferase C-terminal" evidence="8">
    <location>
        <begin position="511"/>
        <end position="671"/>
    </location>
</feature>
<dbReference type="Gene3D" id="3.30.420.40">
    <property type="match status" value="1"/>
</dbReference>
<evidence type="ECO:0000313" key="11">
    <source>
        <dbReference type="EMBL" id="CAL4806914.1"/>
    </source>
</evidence>
<evidence type="ECO:0000256" key="2">
    <source>
        <dbReference type="ARBA" id="ARBA00006129"/>
    </source>
</evidence>
<dbReference type="PANTHER" id="PTHR34847">
    <property type="entry name" value="NODULATION PROTEIN U"/>
    <property type="match status" value="1"/>
</dbReference>
<keyword evidence="3" id="KW-0812">Transmembrane</keyword>
<sequence>MASTIHAMPLDRGAFVDHWNWPLSPGHQSCDRWSRRLWPSLALGHVGGFKGHPVQRFANATAMMVMNKNFKGRGYAPRHRCLDYGFLPPSTEEVRPKVALAIHVGHDSNIAMSIDGRVQCVLELERFFGERYYDLLGYGSYDWSDVLRFAPRYRLDFLEAMEAFWKGCECEGGRPCPRSFDFGVIIEPHMMFDIPGLAEEVMQVKQWRWVHHHEAHALLGFLSSPFQRALVVSYDGGGDDGFYNAFYGTGQTVQRVARLDANFAGAYNSMTNVFTEIYPECEEILSWYCRNMDLADTDWISIDVVRSSAHMLSDAGKIMGYSAVAADLPVPAAVQRSVAKLLDLELGRATLDPAKQNRSRPKGVLPTEMVALACQGKDKQDLLAAELQRQWQQRSLDLIKSLLERLEPVDGVVLMGGCALNVAANQFIQDSLKMEVFVPPAPSDCGISVGGLFAVSPPTQRQEMQYLGFNLWDRDELPHYATQRNARRLSELGGVAFLAQLLATPRADGQKPIVALVRGRQEFGPRALGHRSLVAVPDAEEMKRRMNRLKFRKWYRPIAPMIAEEALESVFGRKVLSRYMERAPKVLDWVRRDFPAMVHFDGTARHQSVGVTDEPWLHQLLLAVSKHTKLAALINTSFNTRGKPIVNSIKESLVMLDTLPDLDYVLIEDTAGDKHGTGLIPHRFGLLVQSVWSCLEHQSYHSTRDYLFVAPQGKALPAEEFREKCGVSHYQGTCASDEVAGEIQGEDGVVCAPRCSATYECPTELAAVSAQPQCMLQNVDQAFYCGLLCQADAQCPSGASCRKVGTQAVGLCIHPLSFSDWARLSSRMKLSIGFPSTSGTTAKGFQIAKAYSALQSLKRRYAISDGDADVVTVKEMLAAASSPNALSDHQRSSLSKLEHLFRRSSGSPTGLGGEVSSDLKYFGNNMMSGLPGWEREAESVVWNVEHIDHYGAATGLLRGIIEVAIVYLACGAIYNYQAKGARGLQLIPHVGFWMDYPALVMDGVHYSMKLVSEYTGQQPHSYSESSGFQTLGAAERDTFANFEPSR</sequence>
<keyword evidence="12" id="KW-1185">Reference proteome</keyword>
<dbReference type="InterPro" id="IPR018939">
    <property type="entry name" value="Autophagy-rel_prot_27"/>
</dbReference>
<gene>
    <name evidence="9" type="ORF">C1SCF055_LOCUS44095</name>
</gene>
<dbReference type="InterPro" id="IPR043129">
    <property type="entry name" value="ATPase_NBD"/>
</dbReference>
<accession>A0A9P1GRA1</accession>
<dbReference type="GO" id="GO:0003824">
    <property type="term" value="F:catalytic activity"/>
    <property type="evidence" value="ECO:0007669"/>
    <property type="project" value="InterPro"/>
</dbReference>
<dbReference type="InterPro" id="IPR003696">
    <property type="entry name" value="Carbtransf_dom"/>
</dbReference>
<evidence type="ECO:0000256" key="3">
    <source>
        <dbReference type="ARBA" id="ARBA00022692"/>
    </source>
</evidence>
<protein>
    <submittedName>
        <fullName evidence="11">Uncharacterized protein MJ1051</fullName>
    </submittedName>
</protein>
<evidence type="ECO:0000313" key="9">
    <source>
        <dbReference type="EMBL" id="CAI4019602.1"/>
    </source>
</evidence>
<keyword evidence="5" id="KW-1133">Transmembrane helix</keyword>
<comment type="caution">
    <text evidence="9">The sequence shown here is derived from an EMBL/GenBank/DDBJ whole genome shotgun (WGS) entry which is preliminary data.</text>
</comment>